<keyword evidence="2" id="KW-1185">Reference proteome</keyword>
<reference evidence="1 2" key="1">
    <citation type="submission" date="2023-11" db="EMBL/GenBank/DDBJ databases">
        <title>Halocaridina rubra genome assembly.</title>
        <authorList>
            <person name="Smith C."/>
        </authorList>
    </citation>
    <scope>NUCLEOTIDE SEQUENCE [LARGE SCALE GENOMIC DNA]</scope>
    <source>
        <strain evidence="1">EP-1</strain>
        <tissue evidence="1">Whole</tissue>
    </source>
</reference>
<sequence>MMLFKCLAIESVIFMAIRYTKEKLVQNTDSTWRIALENAEHDPSSRSAPLSEAYYLPCVTNPKAECLQILKQNLLMRLSKNKVLLKPQKLKITPQAPYLPYTPFRRNLQMSRLGRTVRAPRE</sequence>
<dbReference type="EMBL" id="JAXCGZ010017084">
    <property type="protein sequence ID" value="KAK7068910.1"/>
    <property type="molecule type" value="Genomic_DNA"/>
</dbReference>
<dbReference type="Proteomes" id="UP001381693">
    <property type="component" value="Unassembled WGS sequence"/>
</dbReference>
<dbReference type="AlphaFoldDB" id="A0AAN8WMN0"/>
<name>A0AAN8WMN0_HALRR</name>
<evidence type="ECO:0000313" key="2">
    <source>
        <dbReference type="Proteomes" id="UP001381693"/>
    </source>
</evidence>
<gene>
    <name evidence="1" type="ORF">SK128_007492</name>
</gene>
<comment type="caution">
    <text evidence="1">The sequence shown here is derived from an EMBL/GenBank/DDBJ whole genome shotgun (WGS) entry which is preliminary data.</text>
</comment>
<organism evidence="1 2">
    <name type="scientific">Halocaridina rubra</name>
    <name type="common">Hawaiian red shrimp</name>
    <dbReference type="NCBI Taxonomy" id="373956"/>
    <lineage>
        <taxon>Eukaryota</taxon>
        <taxon>Metazoa</taxon>
        <taxon>Ecdysozoa</taxon>
        <taxon>Arthropoda</taxon>
        <taxon>Crustacea</taxon>
        <taxon>Multicrustacea</taxon>
        <taxon>Malacostraca</taxon>
        <taxon>Eumalacostraca</taxon>
        <taxon>Eucarida</taxon>
        <taxon>Decapoda</taxon>
        <taxon>Pleocyemata</taxon>
        <taxon>Caridea</taxon>
        <taxon>Atyoidea</taxon>
        <taxon>Atyidae</taxon>
        <taxon>Halocaridina</taxon>
    </lineage>
</organism>
<protein>
    <submittedName>
        <fullName evidence="1">Uncharacterized protein</fullName>
    </submittedName>
</protein>
<accession>A0AAN8WMN0</accession>
<proteinExistence type="predicted"/>
<evidence type="ECO:0000313" key="1">
    <source>
        <dbReference type="EMBL" id="KAK7068910.1"/>
    </source>
</evidence>